<accession>A0A437LZD1</accession>
<feature type="transmembrane region" description="Helical" evidence="1">
    <location>
        <begin position="47"/>
        <end position="66"/>
    </location>
</feature>
<evidence type="ECO:0000256" key="1">
    <source>
        <dbReference type="SAM" id="Phobius"/>
    </source>
</evidence>
<name>A0A437LZD1_9PROT</name>
<keyword evidence="1" id="KW-0472">Membrane</keyword>
<protein>
    <submittedName>
        <fullName evidence="2">Uncharacterized protein</fullName>
    </submittedName>
</protein>
<dbReference type="EMBL" id="SACL01000012">
    <property type="protein sequence ID" value="RVT90725.1"/>
    <property type="molecule type" value="Genomic_DNA"/>
</dbReference>
<comment type="caution">
    <text evidence="2">The sequence shown here is derived from an EMBL/GenBank/DDBJ whole genome shotgun (WGS) entry which is preliminary data.</text>
</comment>
<dbReference type="Proteomes" id="UP000282957">
    <property type="component" value="Unassembled WGS sequence"/>
</dbReference>
<proteinExistence type="predicted"/>
<keyword evidence="1" id="KW-0812">Transmembrane</keyword>
<dbReference type="AlphaFoldDB" id="A0A437LZD1"/>
<organism evidence="2 3">
    <name type="scientific">Rhodovarius crocodyli</name>
    <dbReference type="NCBI Taxonomy" id="1979269"/>
    <lineage>
        <taxon>Bacteria</taxon>
        <taxon>Pseudomonadati</taxon>
        <taxon>Pseudomonadota</taxon>
        <taxon>Alphaproteobacteria</taxon>
        <taxon>Acetobacterales</taxon>
        <taxon>Roseomonadaceae</taxon>
        <taxon>Rhodovarius</taxon>
    </lineage>
</organism>
<keyword evidence="3" id="KW-1185">Reference proteome</keyword>
<evidence type="ECO:0000313" key="3">
    <source>
        <dbReference type="Proteomes" id="UP000282957"/>
    </source>
</evidence>
<keyword evidence="1" id="KW-1133">Transmembrane helix</keyword>
<gene>
    <name evidence="2" type="ORF">EOD42_23270</name>
</gene>
<reference evidence="2 3" key="1">
    <citation type="submission" date="2019-01" db="EMBL/GenBank/DDBJ databases">
        <authorList>
            <person name="Chen W.-M."/>
        </authorList>
    </citation>
    <scope>NUCLEOTIDE SEQUENCE [LARGE SCALE GENOMIC DNA]</scope>
    <source>
        <strain evidence="2 3">CCP-6</strain>
    </source>
</reference>
<evidence type="ECO:0000313" key="2">
    <source>
        <dbReference type="EMBL" id="RVT90725.1"/>
    </source>
</evidence>
<sequence length="72" mass="7363">MTIGAGCAIAAAFCGAIGGALLAKTILLALWLAVGVWDEMTRIALEISFGVCGAIFATIFAGVVYCHEVECP</sequence>
<dbReference type="RefSeq" id="WP_127789992.1">
    <property type="nucleotide sequence ID" value="NZ_SACL01000012.1"/>
</dbReference>